<feature type="domain" description="AMP-binding enzyme C-terminal" evidence="7">
    <location>
        <begin position="336"/>
        <end position="413"/>
    </location>
</feature>
<evidence type="ECO:0000259" key="6">
    <source>
        <dbReference type="Pfam" id="PF00501"/>
    </source>
</evidence>
<feature type="compositionally biased region" description="Acidic residues" evidence="4">
    <location>
        <begin position="44"/>
        <end position="54"/>
    </location>
</feature>
<reference evidence="8 9" key="1">
    <citation type="journal article" date="2015" name="Genome Biol.">
        <title>Comparative genomics of Steinernema reveals deeply conserved gene regulatory networks.</title>
        <authorList>
            <person name="Dillman A.R."/>
            <person name="Macchietto M."/>
            <person name="Porter C.F."/>
            <person name="Rogers A."/>
            <person name="Williams B."/>
            <person name="Antoshechkin I."/>
            <person name="Lee M.M."/>
            <person name="Goodwin Z."/>
            <person name="Lu X."/>
            <person name="Lewis E.E."/>
            <person name="Goodrich-Blair H."/>
            <person name="Stock S.P."/>
            <person name="Adams B.J."/>
            <person name="Sternberg P.W."/>
            <person name="Mortazavi A."/>
        </authorList>
    </citation>
    <scope>NUCLEOTIDE SEQUENCE [LARGE SCALE GENOMIC DNA]</scope>
    <source>
        <strain evidence="8 9">ALL</strain>
    </source>
</reference>
<dbReference type="Proteomes" id="UP000298663">
    <property type="component" value="Chromosome X"/>
</dbReference>
<comment type="caution">
    <text evidence="8">The sequence shown here is derived from an EMBL/GenBank/DDBJ whole genome shotgun (WGS) entry which is preliminary data.</text>
</comment>
<dbReference type="Gene3D" id="3.40.50.980">
    <property type="match status" value="2"/>
</dbReference>
<feature type="compositionally biased region" description="Polar residues" evidence="4">
    <location>
        <begin position="30"/>
        <end position="39"/>
    </location>
</feature>
<dbReference type="PROSITE" id="PS00455">
    <property type="entry name" value="AMP_BINDING"/>
    <property type="match status" value="1"/>
</dbReference>
<gene>
    <name evidence="8" type="ORF">L596_003604</name>
</gene>
<feature type="domain" description="AMP-dependent synthetase/ligase" evidence="6">
    <location>
        <begin position="47"/>
        <end position="284"/>
    </location>
</feature>
<dbReference type="GO" id="GO:0005777">
    <property type="term" value="C:peroxisome"/>
    <property type="evidence" value="ECO:0007669"/>
    <property type="project" value="UniProtKB-SubCell"/>
</dbReference>
<evidence type="ECO:0000256" key="3">
    <source>
        <dbReference type="ARBA" id="ARBA00023140"/>
    </source>
</evidence>
<feature type="signal peptide" evidence="5">
    <location>
        <begin position="1"/>
        <end position="16"/>
    </location>
</feature>
<evidence type="ECO:0000313" key="9">
    <source>
        <dbReference type="Proteomes" id="UP000298663"/>
    </source>
</evidence>
<dbReference type="STRING" id="34508.A0A4V6I7U6"/>
<comment type="similarity">
    <text evidence="2">Belongs to the ATP-dependent AMP-binding enzyme family.</text>
</comment>
<keyword evidence="3" id="KW-0576">Peroxisome</keyword>
<evidence type="ECO:0008006" key="10">
    <source>
        <dbReference type="Google" id="ProtNLM"/>
    </source>
</evidence>
<dbReference type="InterPro" id="IPR020845">
    <property type="entry name" value="AMP-binding_CS"/>
</dbReference>
<accession>A0A4V6I7U6</accession>
<dbReference type="InterPro" id="IPR000873">
    <property type="entry name" value="AMP-dep_synth/lig_dom"/>
</dbReference>
<dbReference type="GO" id="GO:0016405">
    <property type="term" value="F:CoA-ligase activity"/>
    <property type="evidence" value="ECO:0007669"/>
    <property type="project" value="TreeGrafter"/>
</dbReference>
<dbReference type="SUPFAM" id="SSF56801">
    <property type="entry name" value="Acetyl-CoA synthetase-like"/>
    <property type="match status" value="1"/>
</dbReference>
<comment type="subcellular location">
    <subcellularLocation>
        <location evidence="1">Peroxisome</location>
    </subcellularLocation>
</comment>
<name>A0A4V6I7U6_STECR</name>
<evidence type="ECO:0000313" key="8">
    <source>
        <dbReference type="EMBL" id="TMS36443.1"/>
    </source>
</evidence>
<organism evidence="8 9">
    <name type="scientific">Steinernema carpocapsae</name>
    <name type="common">Entomopathogenic nematode</name>
    <dbReference type="NCBI Taxonomy" id="34508"/>
    <lineage>
        <taxon>Eukaryota</taxon>
        <taxon>Metazoa</taxon>
        <taxon>Ecdysozoa</taxon>
        <taxon>Nematoda</taxon>
        <taxon>Chromadorea</taxon>
        <taxon>Rhabditida</taxon>
        <taxon>Tylenchina</taxon>
        <taxon>Panagrolaimomorpha</taxon>
        <taxon>Strongyloidoidea</taxon>
        <taxon>Steinernematidae</taxon>
        <taxon>Steinernema</taxon>
    </lineage>
</organism>
<keyword evidence="9" id="KW-1185">Reference proteome</keyword>
<dbReference type="InterPro" id="IPR045851">
    <property type="entry name" value="AMP-bd_C_sf"/>
</dbReference>
<evidence type="ECO:0000256" key="5">
    <source>
        <dbReference type="SAM" id="SignalP"/>
    </source>
</evidence>
<dbReference type="Gene3D" id="3.30.300.30">
    <property type="match status" value="1"/>
</dbReference>
<evidence type="ECO:0000256" key="4">
    <source>
        <dbReference type="SAM" id="MobiDB-lite"/>
    </source>
</evidence>
<feature type="region of interest" description="Disordered" evidence="4">
    <location>
        <begin position="426"/>
        <end position="469"/>
    </location>
</feature>
<feature type="compositionally biased region" description="Polar residues" evidence="4">
    <location>
        <begin position="450"/>
        <end position="462"/>
    </location>
</feature>
<dbReference type="Pfam" id="PF00501">
    <property type="entry name" value="AMP-binding"/>
    <property type="match status" value="1"/>
</dbReference>
<dbReference type="EMBL" id="AZBU02000001">
    <property type="protein sequence ID" value="TMS36443.1"/>
    <property type="molecule type" value="Genomic_DNA"/>
</dbReference>
<sequence>MLVCLLSITSFPLCSSTSTPVIEDNHINTETGLLNSTTQKELDNSEEEASESTADETASITNVPENCLHAIASRNPFLVFFSSGTTGLPKAIEMTHKSLIVNMQQMSCPMFGPPSPKDRFLLALCLHHCFGTISAYYALMNGATLITIPRYTSRMMIEMIRDYKISHVHLTPLMLQALAYESYETEDVSATLKSIVVSGAPLDVNIVKACRERINVEDLRESYGMTELGGVCTWSYYGCNKLDTVGVPLPGMLMKVVNWETKKLCAPRQTGQLLVLGPQVMPNFYKNPKATTELFDSTGFVKTGDAAYYDENGFIYIMDRIKDIIKYKGTLVCPSEVESILRSHPGIDDCAVVGRQDHVAGEVPAAFVVKNSNHPLLASAEVRQHVSGKIAQFKELRGGVYFISEIPRNICGKIMRRQLKQYWDRERTTNKQETTNPQVAAVSKEKPRRSSTADSLKSMRNNSKARKQK</sequence>
<proteinExistence type="inferred from homology"/>
<dbReference type="PANTHER" id="PTHR24096">
    <property type="entry name" value="LONG-CHAIN-FATTY-ACID--COA LIGASE"/>
    <property type="match status" value="1"/>
</dbReference>
<dbReference type="Pfam" id="PF13193">
    <property type="entry name" value="AMP-binding_C"/>
    <property type="match status" value="1"/>
</dbReference>
<dbReference type="Gene3D" id="2.30.38.10">
    <property type="entry name" value="Luciferase, Domain 3"/>
    <property type="match status" value="1"/>
</dbReference>
<keyword evidence="5" id="KW-0732">Signal</keyword>
<evidence type="ECO:0000256" key="2">
    <source>
        <dbReference type="ARBA" id="ARBA00006432"/>
    </source>
</evidence>
<dbReference type="AlphaFoldDB" id="A0A4V6I7U6"/>
<dbReference type="FunFam" id="3.30.300.30:FF:000007">
    <property type="entry name" value="4-coumarate--CoA ligase 2"/>
    <property type="match status" value="1"/>
</dbReference>
<feature type="region of interest" description="Disordered" evidence="4">
    <location>
        <begin position="30"/>
        <end position="57"/>
    </location>
</feature>
<feature type="chain" id="PRO_5020494707" description="AMP-dependent synthetase/ligase domain-containing protein" evidence="5">
    <location>
        <begin position="17"/>
        <end position="469"/>
    </location>
</feature>
<dbReference type="EMBL" id="CM016762">
    <property type="protein sequence ID" value="TMS36443.1"/>
    <property type="molecule type" value="Genomic_DNA"/>
</dbReference>
<reference evidence="8 9" key="2">
    <citation type="journal article" date="2019" name="G3 (Bethesda)">
        <title>Hybrid Assembly of the Genome of the Entomopathogenic Nematode Steinernema carpocapsae Identifies the X-Chromosome.</title>
        <authorList>
            <person name="Serra L."/>
            <person name="Macchietto M."/>
            <person name="Macias-Munoz A."/>
            <person name="McGill C.J."/>
            <person name="Rodriguez I.M."/>
            <person name="Rodriguez B."/>
            <person name="Murad R."/>
            <person name="Mortazavi A."/>
        </authorList>
    </citation>
    <scope>NUCLEOTIDE SEQUENCE [LARGE SCALE GENOMIC DNA]</scope>
    <source>
        <strain evidence="8 9">ALL</strain>
    </source>
</reference>
<dbReference type="InterPro" id="IPR025110">
    <property type="entry name" value="AMP-bd_C"/>
</dbReference>
<evidence type="ECO:0000259" key="7">
    <source>
        <dbReference type="Pfam" id="PF13193"/>
    </source>
</evidence>
<protein>
    <recommendedName>
        <fullName evidence="10">AMP-dependent synthetase/ligase domain-containing protein</fullName>
    </recommendedName>
</protein>
<evidence type="ECO:0000256" key="1">
    <source>
        <dbReference type="ARBA" id="ARBA00004275"/>
    </source>
</evidence>
<dbReference type="PANTHER" id="PTHR24096:SF168">
    <property type="entry name" value="AMP-BINDING DOMAIN-CONTAINING PROTEIN"/>
    <property type="match status" value="1"/>
</dbReference>
<dbReference type="OrthoDB" id="10253869at2759"/>